<dbReference type="EMBL" id="FNUT01000006">
    <property type="protein sequence ID" value="SEG28937.1"/>
    <property type="molecule type" value="Genomic_DNA"/>
</dbReference>
<sequence>MNRRKLMNSLFYGIVVLGLASCTKDDINPGPATNPGGNGKFVILTAETGSGAAGYYAAYEDLPSGTVDNIGGFSLQARNYGGFTHYGNWIFNRATLAGESGVVQYSLSNTGKIEQTGFIKCGSSAKSLVVDATTGFYCDPDRGKTKIQKFNPTTMQRTGEIDLSPVIEKGDNISTNVWAGVQTIAAKEGKLYVSLTYSREKGSGHNDNTRKYSMAVVDIASGKPEKSIVHKFVKNQGFVPSEYPGFVQAKDGSLYFITTGWDSNTQNIIEPQPSGVFRIKAGQTDFDNDWYLSGKDLGLTDKSQMWSLKELNGTLYVDLSEEPLDLPSYSNLTKNMYSVYAVNSQDKKATKITGYPLTTFGYSTGNLEVVENDVFIRVVNPASKYNGYYKINADGKTASPAFNVIKGGQVNGLAKLTGKK</sequence>
<name>A0A1H5YZT5_9SPHI</name>
<accession>A0A1H5YZT5</accession>
<protein>
    <recommendedName>
        <fullName evidence="3">DUF4374 domain-containing protein</fullName>
    </recommendedName>
</protein>
<proteinExistence type="predicted"/>
<organism evidence="1 2">
    <name type="scientific">Sphingobacterium lactis</name>
    <dbReference type="NCBI Taxonomy" id="797291"/>
    <lineage>
        <taxon>Bacteria</taxon>
        <taxon>Pseudomonadati</taxon>
        <taxon>Bacteroidota</taxon>
        <taxon>Sphingobacteriia</taxon>
        <taxon>Sphingobacteriales</taxon>
        <taxon>Sphingobacteriaceae</taxon>
        <taxon>Sphingobacterium</taxon>
    </lineage>
</organism>
<dbReference type="Proteomes" id="UP000236731">
    <property type="component" value="Unassembled WGS sequence"/>
</dbReference>
<reference evidence="2" key="1">
    <citation type="submission" date="2016-10" db="EMBL/GenBank/DDBJ databases">
        <authorList>
            <person name="Varghese N."/>
            <person name="Submissions S."/>
        </authorList>
    </citation>
    <scope>NUCLEOTIDE SEQUENCE [LARGE SCALE GENOMIC DNA]</scope>
    <source>
        <strain evidence="2">DSM 22361</strain>
    </source>
</reference>
<evidence type="ECO:0008006" key="3">
    <source>
        <dbReference type="Google" id="ProtNLM"/>
    </source>
</evidence>
<dbReference type="RefSeq" id="WP_103906341.1">
    <property type="nucleotide sequence ID" value="NZ_CP049246.1"/>
</dbReference>
<dbReference type="PROSITE" id="PS51257">
    <property type="entry name" value="PROKAR_LIPOPROTEIN"/>
    <property type="match status" value="1"/>
</dbReference>
<evidence type="ECO:0000313" key="1">
    <source>
        <dbReference type="EMBL" id="SEG28937.1"/>
    </source>
</evidence>
<gene>
    <name evidence="1" type="ORF">SAMN05421877_106173</name>
</gene>
<dbReference type="AlphaFoldDB" id="A0A1H5YZT5"/>
<dbReference type="OrthoDB" id="1404180at2"/>
<evidence type="ECO:0000313" key="2">
    <source>
        <dbReference type="Proteomes" id="UP000236731"/>
    </source>
</evidence>
<keyword evidence="2" id="KW-1185">Reference proteome</keyword>